<dbReference type="OrthoDB" id="7615137at2"/>
<organism evidence="1 2">
    <name type="scientific">Blastochloris sulfoviridis</name>
    <dbReference type="NCBI Taxonomy" id="50712"/>
    <lineage>
        <taxon>Bacteria</taxon>
        <taxon>Pseudomonadati</taxon>
        <taxon>Pseudomonadota</taxon>
        <taxon>Alphaproteobacteria</taxon>
        <taxon>Hyphomicrobiales</taxon>
        <taxon>Blastochloridaceae</taxon>
        <taxon>Blastochloris</taxon>
    </lineage>
</organism>
<dbReference type="AlphaFoldDB" id="A0A5M6HUB2"/>
<keyword evidence="2" id="KW-1185">Reference proteome</keyword>
<sequence length="240" mass="26059">MASHVRGMLRSELDPKLRIAARLAGATPDEAAGVLLHRRAKQRQEWSLGKVLQTDLDEHIRQGRVVRGVRWPPSTATARDAEAVLRSEPFAAIANPFARQFDEAAFEQFRNATAAVHGGSASRKAVAYLGAALSWARVHHAAASGPVGAPRWWRDVKSTHVETVRNRMPSVADLGLTLALAGRRSACHHLAEPDRRRRRSSRCGSWFSPPSACRLLASSTALWSRTGAPVGRGSCTSPPS</sequence>
<reference evidence="1 2" key="1">
    <citation type="submission" date="2019-09" db="EMBL/GenBank/DDBJ databases">
        <title>Draft Whole-Genome sequence of Blastochloris sulfoviridis DSM 729.</title>
        <authorList>
            <person name="Meyer T.E."/>
            <person name="Kyndt J.A."/>
        </authorList>
    </citation>
    <scope>NUCLEOTIDE SEQUENCE [LARGE SCALE GENOMIC DNA]</scope>
    <source>
        <strain evidence="1 2">DSM 729</strain>
    </source>
</reference>
<evidence type="ECO:0000313" key="2">
    <source>
        <dbReference type="Proteomes" id="UP000323886"/>
    </source>
</evidence>
<proteinExistence type="predicted"/>
<protein>
    <submittedName>
        <fullName evidence="1">Uncharacterized protein</fullName>
    </submittedName>
</protein>
<dbReference type="Proteomes" id="UP000323886">
    <property type="component" value="Unassembled WGS sequence"/>
</dbReference>
<evidence type="ECO:0000313" key="1">
    <source>
        <dbReference type="EMBL" id="KAA5599513.1"/>
    </source>
</evidence>
<dbReference type="RefSeq" id="WP_150098112.1">
    <property type="nucleotide sequence ID" value="NZ_VWPL01000022.1"/>
</dbReference>
<name>A0A5M6HUB2_9HYPH</name>
<accession>A0A5M6HUB2</accession>
<dbReference type="EMBL" id="VWPL01000022">
    <property type="protein sequence ID" value="KAA5599513.1"/>
    <property type="molecule type" value="Genomic_DNA"/>
</dbReference>
<comment type="caution">
    <text evidence="1">The sequence shown here is derived from an EMBL/GenBank/DDBJ whole genome shotgun (WGS) entry which is preliminary data.</text>
</comment>
<gene>
    <name evidence="1" type="ORF">F1193_12305</name>
</gene>